<sequence length="269" mass="29304">MTITVESPTTTTAFADEWARWHDAREDNLRDPLGWLSLAGLHWLTDSPQRFDGLPGTWWVTEERVFITAQPADRLDVDGERIGGVQIVTPVEGAPGVHVLNEEKVYEVIRRSGQFAVRVHDPAAPTLSGFTGVTAYPADPRWVVTGHFTAFDQPRTVTTGAVVDGLEHHHRAAGTIEFRIGDSRETLLAFGTPEDLRVLFTDATSGVTTYAAARSLAVGAVETDGTVTLDFNRAVNLPCAFTVFATCPVAPTENRLRVAIEAGEQDPKL</sequence>
<proteinExistence type="predicted"/>
<protein>
    <submittedName>
        <fullName evidence="1">DUF1684 domain-containing protein</fullName>
    </submittedName>
</protein>
<keyword evidence="2" id="KW-1185">Reference proteome</keyword>
<dbReference type="Pfam" id="PF07920">
    <property type="entry name" value="DUF1684"/>
    <property type="match status" value="1"/>
</dbReference>
<reference evidence="2" key="1">
    <citation type="journal article" date="2019" name="Int. J. Syst. Evol. Microbiol.">
        <title>The Global Catalogue of Microorganisms (GCM) 10K type strain sequencing project: providing services to taxonomists for standard genome sequencing and annotation.</title>
        <authorList>
            <consortium name="The Broad Institute Genomics Platform"/>
            <consortium name="The Broad Institute Genome Sequencing Center for Infectious Disease"/>
            <person name="Wu L."/>
            <person name="Ma J."/>
        </authorList>
    </citation>
    <scope>NUCLEOTIDE SEQUENCE [LARGE SCALE GENOMIC DNA]</scope>
    <source>
        <strain evidence="2">CCUG 36956</strain>
    </source>
</reference>
<evidence type="ECO:0000313" key="2">
    <source>
        <dbReference type="Proteomes" id="UP001596223"/>
    </source>
</evidence>
<dbReference type="EMBL" id="JBHSQN010000008">
    <property type="protein sequence ID" value="MFC6011987.1"/>
    <property type="molecule type" value="Genomic_DNA"/>
</dbReference>
<comment type="caution">
    <text evidence="1">The sequence shown here is derived from an EMBL/GenBank/DDBJ whole genome shotgun (WGS) entry which is preliminary data.</text>
</comment>
<gene>
    <name evidence="1" type="ORF">ACFP3H_13095</name>
</gene>
<dbReference type="PANTHER" id="PTHR41913">
    <property type="entry name" value="DUF1684 DOMAIN-CONTAINING PROTEIN"/>
    <property type="match status" value="1"/>
</dbReference>
<organism evidence="1 2">
    <name type="scientific">Nocardia lasii</name>
    <dbReference type="NCBI Taxonomy" id="1616107"/>
    <lineage>
        <taxon>Bacteria</taxon>
        <taxon>Bacillati</taxon>
        <taxon>Actinomycetota</taxon>
        <taxon>Actinomycetes</taxon>
        <taxon>Mycobacteriales</taxon>
        <taxon>Nocardiaceae</taxon>
        <taxon>Nocardia</taxon>
    </lineage>
</organism>
<evidence type="ECO:0000313" key="1">
    <source>
        <dbReference type="EMBL" id="MFC6011987.1"/>
    </source>
</evidence>
<dbReference type="Proteomes" id="UP001596223">
    <property type="component" value="Unassembled WGS sequence"/>
</dbReference>
<dbReference type="PANTHER" id="PTHR41913:SF1">
    <property type="entry name" value="DUF1684 DOMAIN-CONTAINING PROTEIN"/>
    <property type="match status" value="1"/>
</dbReference>
<name>A0ABW1JRE1_9NOCA</name>
<dbReference type="RefSeq" id="WP_378604699.1">
    <property type="nucleotide sequence ID" value="NZ_JBHSQN010000008.1"/>
</dbReference>
<dbReference type="InterPro" id="IPR012467">
    <property type="entry name" value="DUF1684"/>
</dbReference>
<accession>A0ABW1JRE1</accession>